<dbReference type="RefSeq" id="WP_315689334.1">
    <property type="nucleotide sequence ID" value="NZ_JAVTXG010000084.1"/>
</dbReference>
<feature type="compositionally biased region" description="Polar residues" evidence="1">
    <location>
        <begin position="14"/>
        <end position="24"/>
    </location>
</feature>
<accession>A0AAW8WQN3</accession>
<sequence>GHSAQLLQWPDQISVVSDGSQPDQPATPKYPSESVADGTSKPVTFIDDKGNNVGTGIISKNGNSVNVKNIPYGYKLSDEDSEGHSAQLLQWPDQISVVSDGSQPATPSYPIDNITDGSSKSVSFIDNNGNVVGTGIISKDDNSVNVKNIPYGYKLSDEDSEGHSAQLLQWPDQITVKPVNA</sequence>
<comment type="caution">
    <text evidence="2">The sequence shown here is derived from an EMBL/GenBank/DDBJ whole genome shotgun (WGS) entry which is preliminary data.</text>
</comment>
<evidence type="ECO:0000313" key="2">
    <source>
        <dbReference type="EMBL" id="MDT9610561.1"/>
    </source>
</evidence>
<feature type="region of interest" description="Disordered" evidence="1">
    <location>
        <begin position="1"/>
        <end position="51"/>
    </location>
</feature>
<gene>
    <name evidence="2" type="ORF">RON39_10715</name>
</gene>
<dbReference type="Proteomes" id="UP001253287">
    <property type="component" value="Unassembled WGS sequence"/>
</dbReference>
<feature type="non-terminal residue" evidence="2">
    <location>
        <position position="1"/>
    </location>
</feature>
<dbReference type="EMBL" id="JAVTXN010000087">
    <property type="protein sequence ID" value="MDT9610561.1"/>
    <property type="molecule type" value="Genomic_DNA"/>
</dbReference>
<organism evidence="2 3">
    <name type="scientific">Lactobacillus crispatus</name>
    <dbReference type="NCBI Taxonomy" id="47770"/>
    <lineage>
        <taxon>Bacteria</taxon>
        <taxon>Bacillati</taxon>
        <taxon>Bacillota</taxon>
        <taxon>Bacilli</taxon>
        <taxon>Lactobacillales</taxon>
        <taxon>Lactobacillaceae</taxon>
        <taxon>Lactobacillus</taxon>
    </lineage>
</organism>
<name>A0AAW8WQN3_9LACO</name>
<protein>
    <submittedName>
        <fullName evidence="2">Uncharacterized protein</fullName>
    </submittedName>
</protein>
<evidence type="ECO:0000256" key="1">
    <source>
        <dbReference type="SAM" id="MobiDB-lite"/>
    </source>
</evidence>
<reference evidence="2" key="1">
    <citation type="submission" date="2023-08" db="EMBL/GenBank/DDBJ databases">
        <title>Lactobacillus from the Female Urinary Tract.</title>
        <authorList>
            <person name="Stegman N."/>
            <person name="Jackson B."/>
            <person name="Steiling M."/>
            <person name="Sedano C."/>
            <person name="Wolfe A."/>
            <person name="Putonti C."/>
        </authorList>
    </citation>
    <scope>NUCLEOTIDE SEQUENCE</scope>
    <source>
        <strain evidence="2">UMB5661</strain>
    </source>
</reference>
<proteinExistence type="predicted"/>
<evidence type="ECO:0000313" key="3">
    <source>
        <dbReference type="Proteomes" id="UP001253287"/>
    </source>
</evidence>
<dbReference type="AlphaFoldDB" id="A0AAW8WQN3"/>